<dbReference type="InterPro" id="IPR009012">
    <property type="entry name" value="GrpE_head"/>
</dbReference>
<evidence type="ECO:0000256" key="6">
    <source>
        <dbReference type="SAM" id="MobiDB-lite"/>
    </source>
</evidence>
<dbReference type="InterPro" id="IPR013805">
    <property type="entry name" value="GrpE_CC"/>
</dbReference>
<proteinExistence type="inferred from homology"/>
<dbReference type="PROSITE" id="PS01071">
    <property type="entry name" value="GRPE"/>
    <property type="match status" value="1"/>
</dbReference>
<dbReference type="PRINTS" id="PR00773">
    <property type="entry name" value="GRPEPROTEIN"/>
</dbReference>
<organism evidence="7 8">
    <name type="scientific">Aromatoleum toluvorans</name>
    <dbReference type="NCBI Taxonomy" id="92002"/>
    <lineage>
        <taxon>Bacteria</taxon>
        <taxon>Pseudomonadati</taxon>
        <taxon>Pseudomonadota</taxon>
        <taxon>Betaproteobacteria</taxon>
        <taxon>Rhodocyclales</taxon>
        <taxon>Rhodocyclaceae</taxon>
        <taxon>Aromatoleum</taxon>
    </lineage>
</organism>
<gene>
    <name evidence="3 7" type="primary">grpE</name>
    <name evidence="7" type="ORF">GPA22_07015</name>
</gene>
<comment type="similarity">
    <text evidence="1 3 5">Belongs to the GrpE family.</text>
</comment>
<comment type="function">
    <text evidence="3 4">Participates actively in the response to hyperosmotic and heat shock by preventing the aggregation of stress-denatured proteins, in association with DnaK and GrpE. It is the nucleotide exchange factor for DnaK and may function as a thermosensor. Unfolded proteins bind initially to DnaJ; upon interaction with the DnaJ-bound protein, DnaK hydrolyzes its bound ATP, resulting in the formation of a stable complex. GrpE releases ADP from DnaK; ATP binding to DnaK triggers the release of the substrate protein, thus completing the reaction cycle. Several rounds of ATP-dependent interactions between DnaJ, DnaK and GrpE are required for fully efficient folding.</text>
</comment>
<evidence type="ECO:0000256" key="2">
    <source>
        <dbReference type="ARBA" id="ARBA00023186"/>
    </source>
</evidence>
<evidence type="ECO:0000256" key="1">
    <source>
        <dbReference type="ARBA" id="ARBA00009054"/>
    </source>
</evidence>
<dbReference type="RefSeq" id="WP_169255385.1">
    <property type="nucleotide sequence ID" value="NZ_WTVN01000007.1"/>
</dbReference>
<dbReference type="NCBIfam" id="NF010748">
    <property type="entry name" value="PRK14150.1"/>
    <property type="match status" value="1"/>
</dbReference>
<dbReference type="NCBIfam" id="NF010737">
    <property type="entry name" value="PRK14139.1"/>
    <property type="match status" value="1"/>
</dbReference>
<dbReference type="PANTHER" id="PTHR21237">
    <property type="entry name" value="GRPE PROTEIN"/>
    <property type="match status" value="1"/>
</dbReference>
<dbReference type="Pfam" id="PF01025">
    <property type="entry name" value="GrpE"/>
    <property type="match status" value="1"/>
</dbReference>
<keyword evidence="3 4" id="KW-0346">Stress response</keyword>
<evidence type="ECO:0000313" key="7">
    <source>
        <dbReference type="EMBL" id="NMG43484.1"/>
    </source>
</evidence>
<comment type="subunit">
    <text evidence="3">Homodimer.</text>
</comment>
<name>A0ABX1PVN8_9RHOO</name>
<dbReference type="HAMAP" id="MF_01151">
    <property type="entry name" value="GrpE"/>
    <property type="match status" value="1"/>
</dbReference>
<evidence type="ECO:0000256" key="5">
    <source>
        <dbReference type="RuleBase" id="RU004478"/>
    </source>
</evidence>
<sequence length="192" mass="20709">MQENKPSAETPDELLQAPAEESGQAPQGEVAAEPAGDVMPSLEESLRQAELKAAEHHDAWLRARAEAENIRRRAQEDIAKASKFASEKFANAMLPVKDSLEAALATENQTIESLREGVELTLKQLAGAFQSAGVAEENPIGTKFDPNRHQAIAMVEADSEANTVTAVLQKGYLLHERVLRPAMVMVSKGKGA</sequence>
<dbReference type="Proteomes" id="UP000623795">
    <property type="component" value="Unassembled WGS sequence"/>
</dbReference>
<dbReference type="PANTHER" id="PTHR21237:SF23">
    <property type="entry name" value="GRPE PROTEIN HOMOLOG, MITOCHONDRIAL"/>
    <property type="match status" value="1"/>
</dbReference>
<accession>A0ABX1PVN8</accession>
<evidence type="ECO:0000313" key="8">
    <source>
        <dbReference type="Proteomes" id="UP000623795"/>
    </source>
</evidence>
<comment type="caution">
    <text evidence="7">The sequence shown here is derived from an EMBL/GenBank/DDBJ whole genome shotgun (WGS) entry which is preliminary data.</text>
</comment>
<protein>
    <recommendedName>
        <fullName evidence="3 4">Protein GrpE</fullName>
    </recommendedName>
    <alternativeName>
        <fullName evidence="3">HSP-70 cofactor</fullName>
    </alternativeName>
</protein>
<comment type="subcellular location">
    <subcellularLocation>
        <location evidence="3">Cytoplasm</location>
    </subcellularLocation>
</comment>
<keyword evidence="8" id="KW-1185">Reference proteome</keyword>
<dbReference type="EMBL" id="WTVN01000007">
    <property type="protein sequence ID" value="NMG43484.1"/>
    <property type="molecule type" value="Genomic_DNA"/>
</dbReference>
<dbReference type="SUPFAM" id="SSF51064">
    <property type="entry name" value="Head domain of nucleotide exchange factor GrpE"/>
    <property type="match status" value="1"/>
</dbReference>
<dbReference type="InterPro" id="IPR000740">
    <property type="entry name" value="GrpE"/>
</dbReference>
<reference evidence="7 8" key="1">
    <citation type="submission" date="2019-12" db="EMBL/GenBank/DDBJ databases">
        <title>Comparative genomics gives insights into the taxonomy of the Azoarcus-Aromatoleum group and reveals separate origins of nif in the plant-associated Azoarcus and non-plant-associated Aromatoleum sub-groups.</title>
        <authorList>
            <person name="Lafos M."/>
            <person name="Maluk M."/>
            <person name="Batista M."/>
            <person name="Junghare M."/>
            <person name="Carmona M."/>
            <person name="Faoro H."/>
            <person name="Cruz L.M."/>
            <person name="Battistoni F."/>
            <person name="De Souza E."/>
            <person name="Pedrosa F."/>
            <person name="Chen W.-M."/>
            <person name="Poole P.S."/>
            <person name="Dixon R.A."/>
            <person name="James E.K."/>
        </authorList>
    </citation>
    <scope>NUCLEOTIDE SEQUENCE [LARGE SCALE GENOMIC DNA]</scope>
    <source>
        <strain evidence="7 8">Td21</strain>
    </source>
</reference>
<dbReference type="CDD" id="cd00446">
    <property type="entry name" value="GrpE"/>
    <property type="match status" value="1"/>
</dbReference>
<evidence type="ECO:0000256" key="4">
    <source>
        <dbReference type="RuleBase" id="RU000639"/>
    </source>
</evidence>
<evidence type="ECO:0000256" key="3">
    <source>
        <dbReference type="HAMAP-Rule" id="MF_01151"/>
    </source>
</evidence>
<dbReference type="Gene3D" id="2.30.22.10">
    <property type="entry name" value="Head domain of nucleotide exchange factor GrpE"/>
    <property type="match status" value="1"/>
</dbReference>
<dbReference type="NCBIfam" id="NF010738">
    <property type="entry name" value="PRK14140.1"/>
    <property type="match status" value="1"/>
</dbReference>
<dbReference type="Gene3D" id="3.90.20.20">
    <property type="match status" value="1"/>
</dbReference>
<keyword evidence="3" id="KW-0963">Cytoplasm</keyword>
<feature type="region of interest" description="Disordered" evidence="6">
    <location>
        <begin position="1"/>
        <end position="40"/>
    </location>
</feature>
<dbReference type="SUPFAM" id="SSF58014">
    <property type="entry name" value="Coiled-coil domain of nucleotide exchange factor GrpE"/>
    <property type="match status" value="1"/>
</dbReference>
<keyword evidence="2 3" id="KW-0143">Chaperone</keyword>